<evidence type="ECO:0000313" key="9">
    <source>
        <dbReference type="Proteomes" id="UP000663851"/>
    </source>
</evidence>
<name>A0A820CYJ8_9BILA</name>
<accession>A0A820CYJ8</accession>
<gene>
    <name evidence="2" type="ORF">GRG538_LOCUS4762</name>
    <name evidence="5" type="ORF">HFQ381_LOCUS8745</name>
    <name evidence="4" type="ORF">KIK155_LOCUS25845</name>
    <name evidence="3" type="ORF">LUA448_LOCUS30055</name>
    <name evidence="8" type="ORF">QYT958_LOCUS8079</name>
    <name evidence="1" type="ORF">TIS948_LOCUS3890</name>
    <name evidence="7" type="ORF">TOA249_LOCUS2081</name>
    <name evidence="6" type="ORF">UJA718_LOCUS17288</name>
</gene>
<keyword evidence="10" id="KW-1185">Reference proteome</keyword>
<dbReference type="Proteomes" id="UP000663851">
    <property type="component" value="Unassembled WGS sequence"/>
</dbReference>
<proteinExistence type="predicted"/>
<organism evidence="5 9">
    <name type="scientific">Rotaria socialis</name>
    <dbReference type="NCBI Taxonomy" id="392032"/>
    <lineage>
        <taxon>Eukaryota</taxon>
        <taxon>Metazoa</taxon>
        <taxon>Spiralia</taxon>
        <taxon>Gnathifera</taxon>
        <taxon>Rotifera</taxon>
        <taxon>Eurotatoria</taxon>
        <taxon>Bdelloidea</taxon>
        <taxon>Philodinida</taxon>
        <taxon>Philodinidae</taxon>
        <taxon>Rotaria</taxon>
    </lineage>
</organism>
<dbReference type="Proteomes" id="UP000663865">
    <property type="component" value="Unassembled WGS sequence"/>
</dbReference>
<evidence type="ECO:0000313" key="6">
    <source>
        <dbReference type="EMBL" id="CAF4374035.1"/>
    </source>
</evidence>
<evidence type="ECO:0000313" key="5">
    <source>
        <dbReference type="EMBL" id="CAF4222894.1"/>
    </source>
</evidence>
<evidence type="ECO:0000313" key="4">
    <source>
        <dbReference type="EMBL" id="CAF3688827.1"/>
    </source>
</evidence>
<evidence type="ECO:0000313" key="7">
    <source>
        <dbReference type="EMBL" id="CAF4484314.1"/>
    </source>
</evidence>
<dbReference type="Proteomes" id="UP000663873">
    <property type="component" value="Unassembled WGS sequence"/>
</dbReference>
<evidence type="ECO:0000313" key="3">
    <source>
        <dbReference type="EMBL" id="CAF3593361.1"/>
    </source>
</evidence>
<comment type="caution">
    <text evidence="5">The sequence shown here is derived from an EMBL/GenBank/DDBJ whole genome shotgun (WGS) entry which is preliminary data.</text>
</comment>
<protein>
    <submittedName>
        <fullName evidence="5">Uncharacterized protein</fullName>
    </submittedName>
</protein>
<evidence type="ECO:0000313" key="8">
    <source>
        <dbReference type="EMBL" id="CAF4547850.1"/>
    </source>
</evidence>
<evidence type="ECO:0000313" key="10">
    <source>
        <dbReference type="Proteomes" id="UP000663873"/>
    </source>
</evidence>
<dbReference type="EMBL" id="CAJOBS010000064">
    <property type="protein sequence ID" value="CAF4484314.1"/>
    <property type="molecule type" value="Genomic_DNA"/>
</dbReference>
<dbReference type="Proteomes" id="UP000663833">
    <property type="component" value="Unassembled WGS sequence"/>
</dbReference>
<dbReference type="EMBL" id="CAJNYT010000306">
    <property type="protein sequence ID" value="CAF3342592.1"/>
    <property type="molecule type" value="Genomic_DNA"/>
</dbReference>
<dbReference type="Proteomes" id="UP000663825">
    <property type="component" value="Unassembled WGS sequence"/>
</dbReference>
<dbReference type="AlphaFoldDB" id="A0A820CYJ8"/>
<dbReference type="EMBL" id="CAJNXB010000400">
    <property type="protein sequence ID" value="CAF3048523.1"/>
    <property type="molecule type" value="Genomic_DNA"/>
</dbReference>
<evidence type="ECO:0000313" key="2">
    <source>
        <dbReference type="EMBL" id="CAF3342592.1"/>
    </source>
</evidence>
<dbReference type="Proteomes" id="UP000663848">
    <property type="component" value="Unassembled WGS sequence"/>
</dbReference>
<evidence type="ECO:0000313" key="1">
    <source>
        <dbReference type="EMBL" id="CAF3048523.1"/>
    </source>
</evidence>
<dbReference type="Proteomes" id="UP000663872">
    <property type="component" value="Unassembled WGS sequence"/>
</dbReference>
<dbReference type="EMBL" id="CAJOBO010000443">
    <property type="protein sequence ID" value="CAF4222894.1"/>
    <property type="molecule type" value="Genomic_DNA"/>
</dbReference>
<dbReference type="Proteomes" id="UP000663838">
    <property type="component" value="Unassembled WGS sequence"/>
</dbReference>
<dbReference type="EMBL" id="CAJNYD010004352">
    <property type="protein sequence ID" value="CAF3593361.1"/>
    <property type="molecule type" value="Genomic_DNA"/>
</dbReference>
<dbReference type="EMBL" id="CAJNYV010004720">
    <property type="protein sequence ID" value="CAF3688827.1"/>
    <property type="molecule type" value="Genomic_DNA"/>
</dbReference>
<dbReference type="EMBL" id="CAJOBR010000797">
    <property type="protein sequence ID" value="CAF4547850.1"/>
    <property type="molecule type" value="Genomic_DNA"/>
</dbReference>
<dbReference type="EMBL" id="CAJOBP010002785">
    <property type="protein sequence ID" value="CAF4374035.1"/>
    <property type="molecule type" value="Genomic_DNA"/>
</dbReference>
<reference evidence="5" key="1">
    <citation type="submission" date="2021-02" db="EMBL/GenBank/DDBJ databases">
        <authorList>
            <person name="Nowell W R."/>
        </authorList>
    </citation>
    <scope>NUCLEOTIDE SEQUENCE</scope>
</reference>
<sequence>MSSSDEGIKLFEKDDKNQTELLTNVQRNKYRQKRILINYKAKTFRDVLHDLKIVEKTNNLLGCFLIIKL</sequence>